<sequence>EVSCGPVGLRRGRRRGDDSSGDPPGGRGRGRGRREEVRRGQDLLEGRRETVLHPAQQGAQGPQYKAALRPPGPPEGRPRPLQRHDPTRLLLAQHEGTQRERVRAHQALRLPLSLLRGEHSLGQRPEGRARQHHAHVDGQQRPPQQYPERKAPRDWHRHLHRHLQWHAKRHHVHRRLRHPPL</sequence>
<feature type="region of interest" description="Disordered" evidence="1">
    <location>
        <begin position="122"/>
        <end position="154"/>
    </location>
</feature>
<proteinExistence type="predicted"/>
<feature type="compositionally biased region" description="Basic and acidic residues" evidence="1">
    <location>
        <begin position="76"/>
        <end position="87"/>
    </location>
</feature>
<dbReference type="EMBL" id="CADCVK010000275">
    <property type="protein sequence ID" value="CAA9485769.1"/>
    <property type="molecule type" value="Genomic_DNA"/>
</dbReference>
<feature type="non-terminal residue" evidence="2">
    <location>
        <position position="1"/>
    </location>
</feature>
<accession>A0A6J4S932</accession>
<feature type="region of interest" description="Disordered" evidence="1">
    <location>
        <begin position="1"/>
        <end position="101"/>
    </location>
</feature>
<feature type="compositionally biased region" description="Basic and acidic residues" evidence="1">
    <location>
        <begin position="122"/>
        <end position="138"/>
    </location>
</feature>
<dbReference type="AlphaFoldDB" id="A0A6J4S932"/>
<evidence type="ECO:0000256" key="1">
    <source>
        <dbReference type="SAM" id="MobiDB-lite"/>
    </source>
</evidence>
<protein>
    <submittedName>
        <fullName evidence="2">Uncharacterized protein</fullName>
    </submittedName>
</protein>
<name>A0A6J4S932_9ACTN</name>
<feature type="non-terminal residue" evidence="2">
    <location>
        <position position="181"/>
    </location>
</feature>
<organism evidence="2">
    <name type="scientific">uncultured Rubrobacteraceae bacterium</name>
    <dbReference type="NCBI Taxonomy" id="349277"/>
    <lineage>
        <taxon>Bacteria</taxon>
        <taxon>Bacillati</taxon>
        <taxon>Actinomycetota</taxon>
        <taxon>Rubrobacteria</taxon>
        <taxon>Rubrobacterales</taxon>
        <taxon>Rubrobacteraceae</taxon>
        <taxon>environmental samples</taxon>
    </lineage>
</organism>
<evidence type="ECO:0000313" key="2">
    <source>
        <dbReference type="EMBL" id="CAA9485769.1"/>
    </source>
</evidence>
<reference evidence="2" key="1">
    <citation type="submission" date="2020-02" db="EMBL/GenBank/DDBJ databases">
        <authorList>
            <person name="Meier V. D."/>
        </authorList>
    </citation>
    <scope>NUCLEOTIDE SEQUENCE</scope>
    <source>
        <strain evidence="2">AVDCRST_MAG12</strain>
    </source>
</reference>
<gene>
    <name evidence="2" type="ORF">AVDCRST_MAG12-1792</name>
</gene>
<feature type="compositionally biased region" description="Basic and acidic residues" evidence="1">
    <location>
        <begin position="33"/>
        <end position="51"/>
    </location>
</feature>